<protein>
    <submittedName>
        <fullName evidence="1">Uncharacterized protein</fullName>
    </submittedName>
</protein>
<dbReference type="AlphaFoldDB" id="A0A067P7G8"/>
<dbReference type="InParanoid" id="A0A067P7G8"/>
<evidence type="ECO:0000313" key="1">
    <source>
        <dbReference type="EMBL" id="KDQ50853.1"/>
    </source>
</evidence>
<gene>
    <name evidence="1" type="ORF">JAAARDRAFT_41641</name>
</gene>
<name>A0A067P7G8_9AGAM</name>
<dbReference type="HOGENOM" id="CLU_3106697_0_0_1"/>
<organism evidence="1 2">
    <name type="scientific">Jaapia argillacea MUCL 33604</name>
    <dbReference type="NCBI Taxonomy" id="933084"/>
    <lineage>
        <taxon>Eukaryota</taxon>
        <taxon>Fungi</taxon>
        <taxon>Dikarya</taxon>
        <taxon>Basidiomycota</taxon>
        <taxon>Agaricomycotina</taxon>
        <taxon>Agaricomycetes</taxon>
        <taxon>Agaricomycetidae</taxon>
        <taxon>Jaapiales</taxon>
        <taxon>Jaapiaceae</taxon>
        <taxon>Jaapia</taxon>
    </lineage>
</organism>
<evidence type="ECO:0000313" key="2">
    <source>
        <dbReference type="Proteomes" id="UP000027265"/>
    </source>
</evidence>
<dbReference type="EMBL" id="KL197754">
    <property type="protein sequence ID" value="KDQ50853.1"/>
    <property type="molecule type" value="Genomic_DNA"/>
</dbReference>
<reference evidence="2" key="1">
    <citation type="journal article" date="2014" name="Proc. Natl. Acad. Sci. U.S.A.">
        <title>Extensive sampling of basidiomycete genomes demonstrates inadequacy of the white-rot/brown-rot paradigm for wood decay fungi.</title>
        <authorList>
            <person name="Riley R."/>
            <person name="Salamov A.A."/>
            <person name="Brown D.W."/>
            <person name="Nagy L.G."/>
            <person name="Floudas D."/>
            <person name="Held B.W."/>
            <person name="Levasseur A."/>
            <person name="Lombard V."/>
            <person name="Morin E."/>
            <person name="Otillar R."/>
            <person name="Lindquist E.A."/>
            <person name="Sun H."/>
            <person name="LaButti K.M."/>
            <person name="Schmutz J."/>
            <person name="Jabbour D."/>
            <person name="Luo H."/>
            <person name="Baker S.E."/>
            <person name="Pisabarro A.G."/>
            <person name="Walton J.D."/>
            <person name="Blanchette R.A."/>
            <person name="Henrissat B."/>
            <person name="Martin F."/>
            <person name="Cullen D."/>
            <person name="Hibbett D.S."/>
            <person name="Grigoriev I.V."/>
        </authorList>
    </citation>
    <scope>NUCLEOTIDE SEQUENCE [LARGE SCALE GENOMIC DNA]</scope>
    <source>
        <strain evidence="2">MUCL 33604</strain>
    </source>
</reference>
<keyword evidence="2" id="KW-1185">Reference proteome</keyword>
<feature type="non-terminal residue" evidence="1">
    <location>
        <position position="1"/>
    </location>
</feature>
<proteinExistence type="predicted"/>
<accession>A0A067P7G8</accession>
<dbReference type="Proteomes" id="UP000027265">
    <property type="component" value="Unassembled WGS sequence"/>
</dbReference>
<sequence>VSATNNNQGCDWQQCWMRSASSNKEQGVMRSTDDTQEWLVWNRPAQDWGLH</sequence>